<keyword evidence="1" id="KW-0812">Transmembrane</keyword>
<reference evidence="4" key="3">
    <citation type="submission" date="2025-04" db="UniProtKB">
        <authorList>
            <consortium name="RefSeq"/>
        </authorList>
    </citation>
    <scope>IDENTIFICATION</scope>
    <source>
        <strain evidence="4">CBS 304.34</strain>
    </source>
</reference>
<evidence type="ECO:0000313" key="4">
    <source>
        <dbReference type="RefSeq" id="XP_033574069.1"/>
    </source>
</evidence>
<proteinExistence type="predicted"/>
<dbReference type="GeneID" id="54469762"/>
<evidence type="ECO:0000313" key="2">
    <source>
        <dbReference type="EMBL" id="KAF2807105.1"/>
    </source>
</evidence>
<protein>
    <submittedName>
        <fullName evidence="2 4">Uncharacterized protein</fullName>
    </submittedName>
</protein>
<keyword evidence="3" id="KW-1185">Reference proteome</keyword>
<keyword evidence="1" id="KW-0472">Membrane</keyword>
<keyword evidence="1" id="KW-1133">Transmembrane helix</keyword>
<organism evidence="2">
    <name type="scientific">Mytilinidion resinicola</name>
    <dbReference type="NCBI Taxonomy" id="574789"/>
    <lineage>
        <taxon>Eukaryota</taxon>
        <taxon>Fungi</taxon>
        <taxon>Dikarya</taxon>
        <taxon>Ascomycota</taxon>
        <taxon>Pezizomycotina</taxon>
        <taxon>Dothideomycetes</taxon>
        <taxon>Pleosporomycetidae</taxon>
        <taxon>Mytilinidiales</taxon>
        <taxon>Mytilinidiaceae</taxon>
        <taxon>Mytilinidion</taxon>
    </lineage>
</organism>
<evidence type="ECO:0000313" key="3">
    <source>
        <dbReference type="Proteomes" id="UP000504636"/>
    </source>
</evidence>
<evidence type="ECO:0000256" key="1">
    <source>
        <dbReference type="SAM" id="Phobius"/>
    </source>
</evidence>
<accession>A0A6A6YGE1</accession>
<dbReference type="EMBL" id="MU003705">
    <property type="protein sequence ID" value="KAF2807105.1"/>
    <property type="molecule type" value="Genomic_DNA"/>
</dbReference>
<reference evidence="2 4" key="1">
    <citation type="journal article" date="2020" name="Stud. Mycol.">
        <title>101 Dothideomycetes genomes: a test case for predicting lifestyles and emergence of pathogens.</title>
        <authorList>
            <person name="Haridas S."/>
            <person name="Albert R."/>
            <person name="Binder M."/>
            <person name="Bloem J."/>
            <person name="Labutti K."/>
            <person name="Salamov A."/>
            <person name="Andreopoulos B."/>
            <person name="Baker S."/>
            <person name="Barry K."/>
            <person name="Bills G."/>
            <person name="Bluhm B."/>
            <person name="Cannon C."/>
            <person name="Castanera R."/>
            <person name="Culley D."/>
            <person name="Daum C."/>
            <person name="Ezra D."/>
            <person name="Gonzalez J."/>
            <person name="Henrissat B."/>
            <person name="Kuo A."/>
            <person name="Liang C."/>
            <person name="Lipzen A."/>
            <person name="Lutzoni F."/>
            <person name="Magnuson J."/>
            <person name="Mondo S."/>
            <person name="Nolan M."/>
            <person name="Ohm R."/>
            <person name="Pangilinan J."/>
            <person name="Park H.-J."/>
            <person name="Ramirez L."/>
            <person name="Alfaro M."/>
            <person name="Sun H."/>
            <person name="Tritt A."/>
            <person name="Yoshinaga Y."/>
            <person name="Zwiers L.-H."/>
            <person name="Turgeon B."/>
            <person name="Goodwin S."/>
            <person name="Spatafora J."/>
            <person name="Crous P."/>
            <person name="Grigoriev I."/>
        </authorList>
    </citation>
    <scope>NUCLEOTIDE SEQUENCE</scope>
    <source>
        <strain evidence="2 4">CBS 304.34</strain>
    </source>
</reference>
<feature type="transmembrane region" description="Helical" evidence="1">
    <location>
        <begin position="35"/>
        <end position="58"/>
    </location>
</feature>
<name>A0A6A6YGE1_9PEZI</name>
<dbReference type="Proteomes" id="UP000504636">
    <property type="component" value="Unplaced"/>
</dbReference>
<gene>
    <name evidence="2 4" type="ORF">BDZ99DRAFT_74305</name>
</gene>
<sequence length="100" mass="11405">MPSDTIYGTFEPGPPLGVVVIERTRRQRRRSCKTILLWLFFKILIVFAIISTFLWYFAAFAAELICYTNSFSPPFPLPPARDDFKNQSFAVGFDLTAGYA</sequence>
<dbReference type="AlphaFoldDB" id="A0A6A6YGE1"/>
<reference evidence="4" key="2">
    <citation type="submission" date="2020-04" db="EMBL/GenBank/DDBJ databases">
        <authorList>
            <consortium name="NCBI Genome Project"/>
        </authorList>
    </citation>
    <scope>NUCLEOTIDE SEQUENCE</scope>
    <source>
        <strain evidence="4">CBS 304.34</strain>
    </source>
</reference>
<dbReference type="OrthoDB" id="3643156at2759"/>
<dbReference type="RefSeq" id="XP_033574069.1">
    <property type="nucleotide sequence ID" value="XM_033728869.1"/>
</dbReference>